<keyword evidence="7" id="KW-0479">Metal-binding</keyword>
<evidence type="ECO:0000256" key="11">
    <source>
        <dbReference type="ARBA" id="ARBA00029597"/>
    </source>
</evidence>
<evidence type="ECO:0000256" key="9">
    <source>
        <dbReference type="ARBA" id="ARBA00022833"/>
    </source>
</evidence>
<dbReference type="EMBL" id="JBCGCU010000007">
    <property type="protein sequence ID" value="MEM0515373.1"/>
    <property type="molecule type" value="Genomic_DNA"/>
</dbReference>
<comment type="cofactor">
    <cofactor evidence="1">
        <name>Zn(2+)</name>
        <dbReference type="ChEBI" id="CHEBI:29105"/>
    </cofactor>
</comment>
<feature type="domain" description="Coenzyme PQQ synthesis protein F-like C-terminal lobe" evidence="18">
    <location>
        <begin position="744"/>
        <end position="842"/>
    </location>
</feature>
<keyword evidence="9" id="KW-0862">Zinc</keyword>
<comment type="caution">
    <text evidence="19">The sequence shown here is derived from an EMBL/GenBank/DDBJ whole genome shotgun (WGS) entry which is preliminary data.</text>
</comment>
<dbReference type="InterPro" id="IPR050626">
    <property type="entry name" value="Peptidase_M16"/>
</dbReference>
<dbReference type="InterPro" id="IPR001431">
    <property type="entry name" value="Pept_M16_Zn_BS"/>
</dbReference>
<evidence type="ECO:0000256" key="10">
    <source>
        <dbReference type="ARBA" id="ARBA00023049"/>
    </source>
</evidence>
<dbReference type="InterPro" id="IPR011249">
    <property type="entry name" value="Metalloenz_LuxS/M16"/>
</dbReference>
<dbReference type="Pfam" id="PF22456">
    <property type="entry name" value="PqqF-like_C_4"/>
    <property type="match status" value="1"/>
</dbReference>
<sequence>MNISRNDNRLYQALTLPNGLRVLLVADSDSQKAAAALTVNAGHFDDPWHRQGLAHFVEHLLFLGTEKYPESGEFHDFISRHGGSSNAWTGTEHSCYYFDITKQFFQPALERFSQLFIAPLFNDGEIEKERNAIDAEFKLKIKDDGRRIYQAHKETVNPKHPFAKFSVGSLDTLSDAHGPIKQELETFFAEHYQAQWMTLVLCGPYTLAQLKGWAEHLFADINSNTTAKPEIAEPLYRAQDLGLELHIEPHKHLQKLIISFAMPSIDKFYKHKTVSFLAHLLGYEGEGSLHSLLKNQGWINALSAGGGINGSNFKDFNISLALTDDGIEYYQDIVEMVFAYIALIRQNIAQLHALYRDKQTLLQIAFDNQEKARLLDWVSGLSVNMHHYPSEHYLNGDYLMAGYEPQQFAKVLDWLSPKNMRLVLIHPGVSSSKTTQWYNTPYYTKALEPQWLDALAAIDTPLGTMSLPEVNPYLQRPCVLHELESPSATPEKLASHPGFNFWFKQDATYRVAKGHFYLAIDSHLAVKDVQHMALTRLFADLFIDCVAEQFYPAELAGLNYHLSSHQGGLTLHTAGLSSSQLELAQGLLDALFNADICAKRYAEYKKQLVRHWQSSNQNKPVSEIFSRIGAEIMPWNPTPEALAQALKSTSYLQFKQFRQEFFAAVHIEAFLHGNWRPADAYDFLRLIQTHLEQRANIEAINRPLAEITSVIQQQLSLPSNDHAMVIYYQATTHDFEEKVLMMVINHLLNQPYFNALRTEQQLGYLVGAGYAPFNSRAGLAFYVQSPNVSGKELLEHHNQFISQYCQQAAQMDEQTWEHSKQSLYRQIAEKDKNLRLRSQRFWLAISNPGVDFTLQANLLNTLENIEFEQVLQYLNELFAPQRPRMEWLSDPQGSTQAQT</sequence>
<organism evidence="19 20">
    <name type="scientific">Pseudoalteromonas qingdaonensis</name>
    <dbReference type="NCBI Taxonomy" id="3131913"/>
    <lineage>
        <taxon>Bacteria</taxon>
        <taxon>Pseudomonadati</taxon>
        <taxon>Pseudomonadota</taxon>
        <taxon>Gammaproteobacteria</taxon>
        <taxon>Alteromonadales</taxon>
        <taxon>Pseudoalteromonadaceae</taxon>
        <taxon>Pseudoalteromonas</taxon>
    </lineage>
</organism>
<feature type="domain" description="Peptidase M16 N-terminal" evidence="15">
    <location>
        <begin position="21"/>
        <end position="154"/>
    </location>
</feature>
<dbReference type="InterPro" id="IPR011765">
    <property type="entry name" value="Pept_M16_N"/>
</dbReference>
<evidence type="ECO:0000256" key="12">
    <source>
        <dbReference type="ARBA" id="ARBA00031184"/>
    </source>
</evidence>
<dbReference type="Pfam" id="PF16187">
    <property type="entry name" value="Peptidase_M16_M"/>
    <property type="match status" value="1"/>
</dbReference>
<protein>
    <recommendedName>
        <fullName evidence="5">Protease 3</fullName>
        <ecNumber evidence="4">3.4.24.55</ecNumber>
    </recommendedName>
    <alternativeName>
        <fullName evidence="13">Pitrilysin</fullName>
    </alternativeName>
    <alternativeName>
        <fullName evidence="12">Protease III</fullName>
    </alternativeName>
    <alternativeName>
        <fullName evidence="11">Protease pi</fullName>
    </alternativeName>
</protein>
<dbReference type="PANTHER" id="PTHR43690:SF18">
    <property type="entry name" value="INSULIN-DEGRADING ENZYME-RELATED"/>
    <property type="match status" value="1"/>
</dbReference>
<dbReference type="Gene3D" id="3.30.830.10">
    <property type="entry name" value="Metalloenzyme, LuxS/M16 peptidase-like"/>
    <property type="match status" value="4"/>
</dbReference>
<feature type="domain" description="Peptidase M16 middle/third" evidence="17">
    <location>
        <begin position="366"/>
        <end position="643"/>
    </location>
</feature>
<keyword evidence="20" id="KW-1185">Reference proteome</keyword>
<dbReference type="Pfam" id="PF05193">
    <property type="entry name" value="Peptidase_M16_C"/>
    <property type="match status" value="1"/>
</dbReference>
<dbReference type="RefSeq" id="WP_342677960.1">
    <property type="nucleotide sequence ID" value="NZ_JBCGCU010000007.1"/>
</dbReference>
<name>A0ABU9N120_9GAMM</name>
<gene>
    <name evidence="19" type="ORF">WCN91_07990</name>
</gene>
<dbReference type="PROSITE" id="PS00143">
    <property type="entry name" value="INSULINASE"/>
    <property type="match status" value="1"/>
</dbReference>
<dbReference type="Proteomes" id="UP001447008">
    <property type="component" value="Unassembled WGS sequence"/>
</dbReference>
<dbReference type="InterPro" id="IPR054734">
    <property type="entry name" value="PqqF-like_C_4"/>
</dbReference>
<evidence type="ECO:0000259" key="18">
    <source>
        <dbReference type="Pfam" id="PF22456"/>
    </source>
</evidence>
<evidence type="ECO:0000313" key="19">
    <source>
        <dbReference type="EMBL" id="MEM0515373.1"/>
    </source>
</evidence>
<proteinExistence type="inferred from homology"/>
<evidence type="ECO:0000256" key="5">
    <source>
        <dbReference type="ARBA" id="ARBA00017565"/>
    </source>
</evidence>
<keyword evidence="8" id="KW-0378">Hydrolase</keyword>
<comment type="function">
    <text evidence="2">Endopeptidase that degrades small peptides of less than 7 kDa, such as glucagon and insulin.</text>
</comment>
<keyword evidence="6" id="KW-0645">Protease</keyword>
<accession>A0ABU9N120</accession>
<comment type="similarity">
    <text evidence="3 14">Belongs to the peptidase M16 family.</text>
</comment>
<evidence type="ECO:0000256" key="3">
    <source>
        <dbReference type="ARBA" id="ARBA00007261"/>
    </source>
</evidence>
<dbReference type="SUPFAM" id="SSF63411">
    <property type="entry name" value="LuxS/MPP-like metallohydrolase"/>
    <property type="match status" value="4"/>
</dbReference>
<evidence type="ECO:0000256" key="7">
    <source>
        <dbReference type="ARBA" id="ARBA00022723"/>
    </source>
</evidence>
<evidence type="ECO:0000256" key="6">
    <source>
        <dbReference type="ARBA" id="ARBA00022670"/>
    </source>
</evidence>
<evidence type="ECO:0000256" key="13">
    <source>
        <dbReference type="ARBA" id="ARBA00033450"/>
    </source>
</evidence>
<reference evidence="19 20" key="1">
    <citation type="submission" date="2024-03" db="EMBL/GenBank/DDBJ databases">
        <title>Pseudoalteromonas qingdaonensis sp. nov., isolated from the intestines of marine benthic organisms.</title>
        <authorList>
            <person name="Lin X."/>
            <person name="Fang S."/>
            <person name="Hu X."/>
        </authorList>
    </citation>
    <scope>NUCLEOTIDE SEQUENCE [LARGE SCALE GENOMIC DNA]</scope>
    <source>
        <strain evidence="19 20">YIC-827</strain>
    </source>
</reference>
<dbReference type="InterPro" id="IPR007863">
    <property type="entry name" value="Peptidase_M16_C"/>
</dbReference>
<evidence type="ECO:0000256" key="2">
    <source>
        <dbReference type="ARBA" id="ARBA00002184"/>
    </source>
</evidence>
<keyword evidence="10" id="KW-0482">Metalloprotease</keyword>
<evidence type="ECO:0000313" key="20">
    <source>
        <dbReference type="Proteomes" id="UP001447008"/>
    </source>
</evidence>
<evidence type="ECO:0000259" key="16">
    <source>
        <dbReference type="Pfam" id="PF05193"/>
    </source>
</evidence>
<evidence type="ECO:0000259" key="15">
    <source>
        <dbReference type="Pfam" id="PF00675"/>
    </source>
</evidence>
<dbReference type="EC" id="3.4.24.55" evidence="4"/>
<evidence type="ECO:0000259" key="17">
    <source>
        <dbReference type="Pfam" id="PF16187"/>
    </source>
</evidence>
<evidence type="ECO:0000256" key="4">
    <source>
        <dbReference type="ARBA" id="ARBA00012449"/>
    </source>
</evidence>
<evidence type="ECO:0000256" key="14">
    <source>
        <dbReference type="RuleBase" id="RU004447"/>
    </source>
</evidence>
<feature type="domain" description="Peptidase M16 C-terminal" evidence="16">
    <location>
        <begin position="181"/>
        <end position="348"/>
    </location>
</feature>
<dbReference type="Pfam" id="PF00675">
    <property type="entry name" value="Peptidase_M16"/>
    <property type="match status" value="1"/>
</dbReference>
<evidence type="ECO:0000256" key="1">
    <source>
        <dbReference type="ARBA" id="ARBA00001947"/>
    </source>
</evidence>
<dbReference type="InterPro" id="IPR032632">
    <property type="entry name" value="Peptidase_M16_M"/>
</dbReference>
<evidence type="ECO:0000256" key="8">
    <source>
        <dbReference type="ARBA" id="ARBA00022801"/>
    </source>
</evidence>
<dbReference type="PANTHER" id="PTHR43690">
    <property type="entry name" value="NARDILYSIN"/>
    <property type="match status" value="1"/>
</dbReference>